<comment type="caution">
    <text evidence="2">The sequence shown here is derived from an EMBL/GenBank/DDBJ whole genome shotgun (WGS) entry which is preliminary data.</text>
</comment>
<feature type="coiled-coil region" evidence="1">
    <location>
        <begin position="16"/>
        <end position="68"/>
    </location>
</feature>
<dbReference type="EMBL" id="DXBX01000059">
    <property type="protein sequence ID" value="HIZ33375.1"/>
    <property type="molecule type" value="Genomic_DNA"/>
</dbReference>
<dbReference type="AlphaFoldDB" id="A0A9D2E9T2"/>
<keyword evidence="1" id="KW-0175">Coiled coil</keyword>
<sequence>METPDHSTTPPPFARLMEAACELNTLNDELRSENAQLKGEVNTLRHELDEARKRTAYLQGRLDEAEKAHAGQHVENNFYNDRTTQIRDSGLDGTHFHMQVLKNPEQI</sequence>
<evidence type="ECO:0000256" key="1">
    <source>
        <dbReference type="SAM" id="Coils"/>
    </source>
</evidence>
<protein>
    <submittedName>
        <fullName evidence="2">Uncharacterized protein</fullName>
    </submittedName>
</protein>
<evidence type="ECO:0000313" key="3">
    <source>
        <dbReference type="Proteomes" id="UP000824028"/>
    </source>
</evidence>
<organism evidence="2 3">
    <name type="scientific">Candidatus Bacteroides merdigallinarum</name>
    <dbReference type="NCBI Taxonomy" id="2838473"/>
    <lineage>
        <taxon>Bacteria</taxon>
        <taxon>Pseudomonadati</taxon>
        <taxon>Bacteroidota</taxon>
        <taxon>Bacteroidia</taxon>
        <taxon>Bacteroidales</taxon>
        <taxon>Bacteroidaceae</taxon>
        <taxon>Bacteroides</taxon>
    </lineage>
</organism>
<proteinExistence type="predicted"/>
<dbReference type="SUPFAM" id="SSF57997">
    <property type="entry name" value="Tropomyosin"/>
    <property type="match status" value="1"/>
</dbReference>
<evidence type="ECO:0000313" key="2">
    <source>
        <dbReference type="EMBL" id="HIZ33375.1"/>
    </source>
</evidence>
<reference evidence="2" key="1">
    <citation type="journal article" date="2021" name="PeerJ">
        <title>Extensive microbial diversity within the chicken gut microbiome revealed by metagenomics and culture.</title>
        <authorList>
            <person name="Gilroy R."/>
            <person name="Ravi A."/>
            <person name="Getino M."/>
            <person name="Pursley I."/>
            <person name="Horton D.L."/>
            <person name="Alikhan N.F."/>
            <person name="Baker D."/>
            <person name="Gharbi K."/>
            <person name="Hall N."/>
            <person name="Watson M."/>
            <person name="Adriaenssens E.M."/>
            <person name="Foster-Nyarko E."/>
            <person name="Jarju S."/>
            <person name="Secka A."/>
            <person name="Antonio M."/>
            <person name="Oren A."/>
            <person name="Chaudhuri R.R."/>
            <person name="La Ragione R."/>
            <person name="Hildebrand F."/>
            <person name="Pallen M.J."/>
        </authorList>
    </citation>
    <scope>NUCLEOTIDE SEQUENCE</scope>
    <source>
        <strain evidence="2">ChiHjej9B8-1298</strain>
    </source>
</reference>
<gene>
    <name evidence="2" type="ORF">H9814_07560</name>
</gene>
<reference evidence="2" key="2">
    <citation type="submission" date="2021-04" db="EMBL/GenBank/DDBJ databases">
        <authorList>
            <person name="Gilroy R."/>
        </authorList>
    </citation>
    <scope>NUCLEOTIDE SEQUENCE</scope>
    <source>
        <strain evidence="2">ChiHjej9B8-1298</strain>
    </source>
</reference>
<dbReference type="Proteomes" id="UP000824028">
    <property type="component" value="Unassembled WGS sequence"/>
</dbReference>
<name>A0A9D2E9T2_9BACE</name>
<accession>A0A9D2E9T2</accession>